<gene>
    <name evidence="2" type="ORF">FEV09_07745</name>
</gene>
<proteinExistence type="predicted"/>
<dbReference type="Proteomes" id="UP001152872">
    <property type="component" value="Unassembled WGS sequence"/>
</dbReference>
<organism evidence="2 3">
    <name type="scientific">Pseudanabaena catenata USMAC16</name>
    <dbReference type="NCBI Taxonomy" id="1855837"/>
    <lineage>
        <taxon>Bacteria</taxon>
        <taxon>Bacillati</taxon>
        <taxon>Cyanobacteriota</taxon>
        <taxon>Cyanophyceae</taxon>
        <taxon>Pseudanabaenales</taxon>
        <taxon>Pseudanabaenaceae</taxon>
        <taxon>Pseudanabaena</taxon>
    </lineage>
</organism>
<reference evidence="2" key="1">
    <citation type="submission" date="2019-05" db="EMBL/GenBank/DDBJ databases">
        <title>Whole genome sequencing of Pseudanabaena catenata USMAC16.</title>
        <authorList>
            <person name="Khan Z."/>
            <person name="Omar W.M."/>
            <person name="Convey P."/>
            <person name="Merican F."/>
            <person name="Najimudin N."/>
        </authorList>
    </citation>
    <scope>NUCLEOTIDE SEQUENCE</scope>
    <source>
        <strain evidence="2">USMAC16</strain>
    </source>
</reference>
<evidence type="ECO:0000259" key="1">
    <source>
        <dbReference type="PROSITE" id="PS51186"/>
    </source>
</evidence>
<dbReference type="InterPro" id="IPR000182">
    <property type="entry name" value="GNAT_dom"/>
</dbReference>
<dbReference type="GO" id="GO:0016747">
    <property type="term" value="F:acyltransferase activity, transferring groups other than amino-acyl groups"/>
    <property type="evidence" value="ECO:0007669"/>
    <property type="project" value="InterPro"/>
</dbReference>
<keyword evidence="3" id="KW-1185">Reference proteome</keyword>
<protein>
    <submittedName>
        <fullName evidence="2">GNAT family protein</fullName>
        <ecNumber evidence="2">2.-.-.-</ecNumber>
    </submittedName>
</protein>
<comment type="caution">
    <text evidence="2">The sequence shown here is derived from an EMBL/GenBank/DDBJ whole genome shotgun (WGS) entry which is preliminary data.</text>
</comment>
<evidence type="ECO:0000313" key="3">
    <source>
        <dbReference type="Proteomes" id="UP001152872"/>
    </source>
</evidence>
<feature type="domain" description="N-acetyltransferase" evidence="1">
    <location>
        <begin position="23"/>
        <end position="178"/>
    </location>
</feature>
<dbReference type="SUPFAM" id="SSF55729">
    <property type="entry name" value="Acyl-CoA N-acyltransferases (Nat)"/>
    <property type="match status" value="1"/>
</dbReference>
<accession>A0A9X4M9U8</accession>
<dbReference type="EC" id="2.-.-.-" evidence="2"/>
<dbReference type="AlphaFoldDB" id="A0A9X4M9U8"/>
<sequence length="178" mass="19991">MMNVGRNSLWKGDSIALFVLQPTDVSPNYVSWLNNPVVNCYLESRFSTHTQDSTRKFVESCLVDPTVLFLGIRYLDWRHVGNIKIAVSRHHKLGEVGVLIGEKDVWGKGIASKSISMIMEIAKTELGLRKLTAGCYASNLGSQKAFLKAGFQIECQRKDHFLLNGNPEDMILMASFLR</sequence>
<dbReference type="PROSITE" id="PS51186">
    <property type="entry name" value="GNAT"/>
    <property type="match status" value="1"/>
</dbReference>
<dbReference type="PANTHER" id="PTHR43415">
    <property type="entry name" value="SPERMIDINE N(1)-ACETYLTRANSFERASE"/>
    <property type="match status" value="1"/>
</dbReference>
<evidence type="ECO:0000313" key="2">
    <source>
        <dbReference type="EMBL" id="MDG3494450.1"/>
    </source>
</evidence>
<dbReference type="EMBL" id="VBTY01000047">
    <property type="protein sequence ID" value="MDG3494450.1"/>
    <property type="molecule type" value="Genomic_DNA"/>
</dbReference>
<dbReference type="Pfam" id="PF13302">
    <property type="entry name" value="Acetyltransf_3"/>
    <property type="match status" value="1"/>
</dbReference>
<dbReference type="Gene3D" id="3.40.630.30">
    <property type="match status" value="1"/>
</dbReference>
<dbReference type="InterPro" id="IPR016181">
    <property type="entry name" value="Acyl_CoA_acyltransferase"/>
</dbReference>
<keyword evidence="2" id="KW-0808">Transferase</keyword>
<name>A0A9X4M9U8_9CYAN</name>
<dbReference type="RefSeq" id="WP_009626526.1">
    <property type="nucleotide sequence ID" value="NZ_VBTY01000047.1"/>
</dbReference>
<dbReference type="PANTHER" id="PTHR43415:SF3">
    <property type="entry name" value="GNAT-FAMILY ACETYLTRANSFERASE"/>
    <property type="match status" value="1"/>
</dbReference>